<feature type="DNA-binding region" description="H-T-H motif" evidence="5">
    <location>
        <begin position="37"/>
        <end position="56"/>
    </location>
</feature>
<keyword evidence="8" id="KW-1185">Reference proteome</keyword>
<dbReference type="Pfam" id="PF00440">
    <property type="entry name" value="TetR_N"/>
    <property type="match status" value="1"/>
</dbReference>
<dbReference type="SUPFAM" id="SSF46689">
    <property type="entry name" value="Homeodomain-like"/>
    <property type="match status" value="1"/>
</dbReference>
<evidence type="ECO:0000256" key="1">
    <source>
        <dbReference type="ARBA" id="ARBA00022491"/>
    </source>
</evidence>
<gene>
    <name evidence="7" type="ORF">FHU37_001178</name>
</gene>
<evidence type="ECO:0000313" key="8">
    <source>
        <dbReference type="Proteomes" id="UP000567795"/>
    </source>
</evidence>
<accession>A0A852ZR60</accession>
<evidence type="ECO:0000256" key="2">
    <source>
        <dbReference type="ARBA" id="ARBA00023015"/>
    </source>
</evidence>
<dbReference type="PRINTS" id="PR00455">
    <property type="entry name" value="HTHTETR"/>
</dbReference>
<dbReference type="SUPFAM" id="SSF48498">
    <property type="entry name" value="Tetracyclin repressor-like, C-terminal domain"/>
    <property type="match status" value="1"/>
</dbReference>
<dbReference type="GO" id="GO:0000976">
    <property type="term" value="F:transcription cis-regulatory region binding"/>
    <property type="evidence" value="ECO:0007669"/>
    <property type="project" value="TreeGrafter"/>
</dbReference>
<organism evidence="7 8">
    <name type="scientific">Allostreptomyces psammosilenae</name>
    <dbReference type="NCBI Taxonomy" id="1892865"/>
    <lineage>
        <taxon>Bacteria</taxon>
        <taxon>Bacillati</taxon>
        <taxon>Actinomycetota</taxon>
        <taxon>Actinomycetes</taxon>
        <taxon>Kitasatosporales</taxon>
        <taxon>Streptomycetaceae</taxon>
        <taxon>Allostreptomyces</taxon>
    </lineage>
</organism>
<dbReference type="AlphaFoldDB" id="A0A852ZR60"/>
<evidence type="ECO:0000256" key="4">
    <source>
        <dbReference type="ARBA" id="ARBA00023163"/>
    </source>
</evidence>
<keyword evidence="2" id="KW-0805">Transcription regulation</keyword>
<dbReference type="PANTHER" id="PTHR30055">
    <property type="entry name" value="HTH-TYPE TRANSCRIPTIONAL REGULATOR RUTR"/>
    <property type="match status" value="1"/>
</dbReference>
<dbReference type="Gene3D" id="1.10.357.10">
    <property type="entry name" value="Tetracycline Repressor, domain 2"/>
    <property type="match status" value="1"/>
</dbReference>
<dbReference type="InterPro" id="IPR001647">
    <property type="entry name" value="HTH_TetR"/>
</dbReference>
<keyword evidence="4" id="KW-0804">Transcription</keyword>
<dbReference type="EMBL" id="JACBZD010000001">
    <property type="protein sequence ID" value="NYI04235.1"/>
    <property type="molecule type" value="Genomic_DNA"/>
</dbReference>
<dbReference type="PANTHER" id="PTHR30055:SF200">
    <property type="entry name" value="HTH-TYPE TRANSCRIPTIONAL REPRESSOR BDCR"/>
    <property type="match status" value="1"/>
</dbReference>
<dbReference type="InterPro" id="IPR009057">
    <property type="entry name" value="Homeodomain-like_sf"/>
</dbReference>
<evidence type="ECO:0000259" key="6">
    <source>
        <dbReference type="PROSITE" id="PS50977"/>
    </source>
</evidence>
<dbReference type="Pfam" id="PF13977">
    <property type="entry name" value="TetR_C_6"/>
    <property type="match status" value="1"/>
</dbReference>
<evidence type="ECO:0000256" key="5">
    <source>
        <dbReference type="PROSITE-ProRule" id="PRU00335"/>
    </source>
</evidence>
<proteinExistence type="predicted"/>
<sequence>MAGSNTAPARRRPALPREQVLAAAMESIAERGLAELTMAALGRRVGMSGGHLLYYFGTKDRLLLETLRWSERRLGERRRAALGRPGTVRERLTRFAALYLPDDGRDPRWALWVEVWRRAQAVAELRDGQLELELAWQHDAVALLREGTASGELRPRPPFDAERHAVRLRALLDGFGTQLVAGLPGIDRAAALEHVEEHLDAVLAG</sequence>
<keyword evidence="1" id="KW-0678">Repressor</keyword>
<name>A0A852ZR60_9ACTN</name>
<keyword evidence="3 5" id="KW-0238">DNA-binding</keyword>
<dbReference type="InterPro" id="IPR039538">
    <property type="entry name" value="BetI_C"/>
</dbReference>
<dbReference type="PROSITE" id="PS50977">
    <property type="entry name" value="HTH_TETR_2"/>
    <property type="match status" value="1"/>
</dbReference>
<dbReference type="InterPro" id="IPR036271">
    <property type="entry name" value="Tet_transcr_reg_TetR-rel_C_sf"/>
</dbReference>
<dbReference type="InterPro" id="IPR050109">
    <property type="entry name" value="HTH-type_TetR-like_transc_reg"/>
</dbReference>
<comment type="caution">
    <text evidence="7">The sequence shown here is derived from an EMBL/GenBank/DDBJ whole genome shotgun (WGS) entry which is preliminary data.</text>
</comment>
<feature type="domain" description="HTH tetR-type" evidence="6">
    <location>
        <begin position="14"/>
        <end position="74"/>
    </location>
</feature>
<dbReference type="GO" id="GO:0003700">
    <property type="term" value="F:DNA-binding transcription factor activity"/>
    <property type="evidence" value="ECO:0007669"/>
    <property type="project" value="TreeGrafter"/>
</dbReference>
<reference evidence="7 8" key="1">
    <citation type="submission" date="2020-07" db="EMBL/GenBank/DDBJ databases">
        <title>Sequencing the genomes of 1000 actinobacteria strains.</title>
        <authorList>
            <person name="Klenk H.-P."/>
        </authorList>
    </citation>
    <scope>NUCLEOTIDE SEQUENCE [LARGE SCALE GENOMIC DNA]</scope>
    <source>
        <strain evidence="7 8">DSM 42178</strain>
    </source>
</reference>
<dbReference type="Proteomes" id="UP000567795">
    <property type="component" value="Unassembled WGS sequence"/>
</dbReference>
<protein>
    <submittedName>
        <fullName evidence="7">AcrR family transcriptional regulator</fullName>
    </submittedName>
</protein>
<evidence type="ECO:0000313" key="7">
    <source>
        <dbReference type="EMBL" id="NYI04235.1"/>
    </source>
</evidence>
<evidence type="ECO:0000256" key="3">
    <source>
        <dbReference type="ARBA" id="ARBA00023125"/>
    </source>
</evidence>